<gene>
    <name evidence="2" type="ORF">HOLleu_13719</name>
</gene>
<evidence type="ECO:0000256" key="1">
    <source>
        <dbReference type="SAM" id="MobiDB-lite"/>
    </source>
</evidence>
<dbReference type="AlphaFoldDB" id="A0A9Q1C776"/>
<keyword evidence="3" id="KW-1185">Reference proteome</keyword>
<organism evidence="2 3">
    <name type="scientific">Holothuria leucospilota</name>
    <name type="common">Black long sea cucumber</name>
    <name type="synonym">Mertensiothuria leucospilota</name>
    <dbReference type="NCBI Taxonomy" id="206669"/>
    <lineage>
        <taxon>Eukaryota</taxon>
        <taxon>Metazoa</taxon>
        <taxon>Echinodermata</taxon>
        <taxon>Eleutherozoa</taxon>
        <taxon>Echinozoa</taxon>
        <taxon>Holothuroidea</taxon>
        <taxon>Aspidochirotacea</taxon>
        <taxon>Aspidochirotida</taxon>
        <taxon>Holothuriidae</taxon>
        <taxon>Holothuria</taxon>
    </lineage>
</organism>
<dbReference type="EMBL" id="JAIZAY010000006">
    <property type="protein sequence ID" value="KAJ8039652.1"/>
    <property type="molecule type" value="Genomic_DNA"/>
</dbReference>
<protein>
    <submittedName>
        <fullName evidence="2">Uncharacterized protein</fullName>
    </submittedName>
</protein>
<comment type="caution">
    <text evidence="2">The sequence shown here is derived from an EMBL/GenBank/DDBJ whole genome shotgun (WGS) entry which is preliminary data.</text>
</comment>
<dbReference type="Proteomes" id="UP001152320">
    <property type="component" value="Chromosome 6"/>
</dbReference>
<evidence type="ECO:0000313" key="2">
    <source>
        <dbReference type="EMBL" id="KAJ8039652.1"/>
    </source>
</evidence>
<feature type="region of interest" description="Disordered" evidence="1">
    <location>
        <begin position="1"/>
        <end position="29"/>
    </location>
</feature>
<accession>A0A9Q1C776</accession>
<evidence type="ECO:0000313" key="3">
    <source>
        <dbReference type="Proteomes" id="UP001152320"/>
    </source>
</evidence>
<feature type="compositionally biased region" description="Polar residues" evidence="1">
    <location>
        <begin position="1"/>
        <end position="23"/>
    </location>
</feature>
<sequence length="73" mass="8040">MEGSSNGNLATPVRTVNTATDEGQGTDEVPHHLVGLLDSCGKRLEKEQYRQLKELLIQYGDVFSMSYGDLGRL</sequence>
<name>A0A9Q1C776_HOLLE</name>
<reference evidence="2" key="1">
    <citation type="submission" date="2021-10" db="EMBL/GenBank/DDBJ databases">
        <title>Tropical sea cucumber genome reveals ecological adaptation and Cuvierian tubules defense mechanism.</title>
        <authorList>
            <person name="Chen T."/>
        </authorList>
    </citation>
    <scope>NUCLEOTIDE SEQUENCE</scope>
    <source>
        <strain evidence="2">Nanhai2018</strain>
        <tissue evidence="2">Muscle</tissue>
    </source>
</reference>
<proteinExistence type="predicted"/>